<sequence>MGYCEILLQGAFSSKDFSRYRKDGKLQPASIDS</sequence>
<gene>
    <name evidence="1" type="ORF">T10_2791</name>
</gene>
<reference evidence="1 2" key="1">
    <citation type="submission" date="2015-01" db="EMBL/GenBank/DDBJ databases">
        <title>Evolution of Trichinella species and genotypes.</title>
        <authorList>
            <person name="Korhonen P.K."/>
            <person name="Edoardo P."/>
            <person name="Giuseppe L.R."/>
            <person name="Gasser R.B."/>
        </authorList>
    </citation>
    <scope>NUCLEOTIDE SEQUENCE [LARGE SCALE GENOMIC DNA]</scope>
    <source>
        <strain evidence="1">ISS1980</strain>
    </source>
</reference>
<dbReference type="AlphaFoldDB" id="A0A0V1LY16"/>
<name>A0A0V1LY16_9BILA</name>
<protein>
    <submittedName>
        <fullName evidence="1">Uncharacterized protein</fullName>
    </submittedName>
</protein>
<dbReference type="Proteomes" id="UP000054843">
    <property type="component" value="Unassembled WGS sequence"/>
</dbReference>
<evidence type="ECO:0000313" key="1">
    <source>
        <dbReference type="EMBL" id="KRZ64098.1"/>
    </source>
</evidence>
<organism evidence="1 2">
    <name type="scientific">Trichinella papuae</name>
    <dbReference type="NCBI Taxonomy" id="268474"/>
    <lineage>
        <taxon>Eukaryota</taxon>
        <taxon>Metazoa</taxon>
        <taxon>Ecdysozoa</taxon>
        <taxon>Nematoda</taxon>
        <taxon>Enoplea</taxon>
        <taxon>Dorylaimia</taxon>
        <taxon>Trichinellida</taxon>
        <taxon>Trichinellidae</taxon>
        <taxon>Trichinella</taxon>
    </lineage>
</organism>
<comment type="caution">
    <text evidence="1">The sequence shown here is derived from an EMBL/GenBank/DDBJ whole genome shotgun (WGS) entry which is preliminary data.</text>
</comment>
<dbReference type="EMBL" id="JYDO01001480">
    <property type="protein sequence ID" value="KRZ64098.1"/>
    <property type="molecule type" value="Genomic_DNA"/>
</dbReference>
<evidence type="ECO:0000313" key="2">
    <source>
        <dbReference type="Proteomes" id="UP000054843"/>
    </source>
</evidence>
<proteinExistence type="predicted"/>
<accession>A0A0V1LY16</accession>
<keyword evidence="2" id="KW-1185">Reference proteome</keyword>